<evidence type="ECO:0000256" key="2">
    <source>
        <dbReference type="ARBA" id="ARBA00022833"/>
    </source>
</evidence>
<accession>A0A1M4U1P0</accession>
<dbReference type="PANTHER" id="PTHR43401">
    <property type="entry name" value="L-THREONINE 3-DEHYDROGENASE"/>
    <property type="match status" value="1"/>
</dbReference>
<evidence type="ECO:0000256" key="3">
    <source>
        <dbReference type="ARBA" id="ARBA00023002"/>
    </source>
</evidence>
<keyword evidence="2" id="KW-0862">Zinc</keyword>
<dbReference type="InterPro" id="IPR011032">
    <property type="entry name" value="GroES-like_sf"/>
</dbReference>
<dbReference type="InterPro" id="IPR050129">
    <property type="entry name" value="Zn_alcohol_dh"/>
</dbReference>
<evidence type="ECO:0000256" key="1">
    <source>
        <dbReference type="ARBA" id="ARBA00022723"/>
    </source>
</evidence>
<dbReference type="SMART" id="SM00829">
    <property type="entry name" value="PKS_ER"/>
    <property type="match status" value="1"/>
</dbReference>
<dbReference type="InterPro" id="IPR013149">
    <property type="entry name" value="ADH-like_C"/>
</dbReference>
<reference evidence="5 6" key="1">
    <citation type="submission" date="2016-11" db="EMBL/GenBank/DDBJ databases">
        <authorList>
            <person name="Jaros S."/>
            <person name="Januszkiewicz K."/>
            <person name="Wedrychowicz H."/>
        </authorList>
    </citation>
    <scope>NUCLEOTIDE SEQUENCE [LARGE SCALE GENOMIC DNA]</scope>
    <source>
        <strain evidence="5 6">DSM 14828</strain>
    </source>
</reference>
<dbReference type="SUPFAM" id="SSF50129">
    <property type="entry name" value="GroES-like"/>
    <property type="match status" value="1"/>
</dbReference>
<dbReference type="AlphaFoldDB" id="A0A1M4U1P0"/>
<proteinExistence type="predicted"/>
<dbReference type="InterPro" id="IPR020843">
    <property type="entry name" value="ER"/>
</dbReference>
<gene>
    <name evidence="5" type="ORF">SAMN02746064_00612</name>
</gene>
<protein>
    <submittedName>
        <fullName evidence="5">L-iditol 2-dehydrogenase</fullName>
    </submittedName>
</protein>
<keyword evidence="1" id="KW-0479">Metal-binding</keyword>
<dbReference type="Pfam" id="PF00107">
    <property type="entry name" value="ADH_zinc_N"/>
    <property type="match status" value="1"/>
</dbReference>
<dbReference type="EMBL" id="FQTU01000003">
    <property type="protein sequence ID" value="SHE50658.1"/>
    <property type="molecule type" value="Genomic_DNA"/>
</dbReference>
<evidence type="ECO:0000313" key="6">
    <source>
        <dbReference type="Proteomes" id="UP000184251"/>
    </source>
</evidence>
<dbReference type="OrthoDB" id="9769198at2"/>
<dbReference type="Gene3D" id="3.90.180.10">
    <property type="entry name" value="Medium-chain alcohol dehydrogenases, catalytic domain"/>
    <property type="match status" value="1"/>
</dbReference>
<dbReference type="GO" id="GO:0016491">
    <property type="term" value="F:oxidoreductase activity"/>
    <property type="evidence" value="ECO:0007669"/>
    <property type="project" value="UniProtKB-KW"/>
</dbReference>
<keyword evidence="3" id="KW-0560">Oxidoreductase</keyword>
<dbReference type="RefSeq" id="WP_073269613.1">
    <property type="nucleotide sequence ID" value="NZ_FQTU01000003.1"/>
</dbReference>
<dbReference type="GO" id="GO:0046872">
    <property type="term" value="F:metal ion binding"/>
    <property type="evidence" value="ECO:0007669"/>
    <property type="project" value="UniProtKB-KW"/>
</dbReference>
<organism evidence="5 6">
    <name type="scientific">Alkalibacter saccharofermentans DSM 14828</name>
    <dbReference type="NCBI Taxonomy" id="1120975"/>
    <lineage>
        <taxon>Bacteria</taxon>
        <taxon>Bacillati</taxon>
        <taxon>Bacillota</taxon>
        <taxon>Clostridia</taxon>
        <taxon>Eubacteriales</taxon>
        <taxon>Eubacteriaceae</taxon>
        <taxon>Alkalibacter</taxon>
    </lineage>
</organism>
<name>A0A1M4U1P0_9FIRM</name>
<dbReference type="InterPro" id="IPR013154">
    <property type="entry name" value="ADH-like_N"/>
</dbReference>
<dbReference type="InterPro" id="IPR036291">
    <property type="entry name" value="NAD(P)-bd_dom_sf"/>
</dbReference>
<feature type="domain" description="Enoyl reductase (ER)" evidence="4">
    <location>
        <begin position="8"/>
        <end position="344"/>
    </location>
</feature>
<dbReference type="PANTHER" id="PTHR43401:SF2">
    <property type="entry name" value="L-THREONINE 3-DEHYDROGENASE"/>
    <property type="match status" value="1"/>
</dbReference>
<keyword evidence="6" id="KW-1185">Reference proteome</keyword>
<dbReference type="SUPFAM" id="SSF51735">
    <property type="entry name" value="NAD(P)-binding Rossmann-fold domains"/>
    <property type="match status" value="1"/>
</dbReference>
<evidence type="ECO:0000313" key="5">
    <source>
        <dbReference type="EMBL" id="SHE50658.1"/>
    </source>
</evidence>
<sequence length="346" mass="37188">MNAAVLMGPSEIVYKQVPDPVCPDDGVLLKIEACGICGSDLRTYEGGSSNKIYPSIIGHEFAGVIVESNNSDYAKGMALTVAPMIPCGECWCCVSGMQNLCENMREIGLATGIPGGFAEYIALSGDILKKGCINVVDEGVDHTHSVISETASSVLSAHENANLVMEDLVVVIGAGTIGLLHSEIAKIRGCKETMVIEMNEEKVKLAEERGFEGLYNFNSGSEELKKLIMDKTKGRGADVVITACPAGQAQTDAIQLVRKRGKVIFFGGIAKGQTPPIDTNRIHYNEINIYGASAYTPMTNRKAYELISSGRIKAGKYITHEYALKDIEKGFKDMKAGKMIKGIVIP</sequence>
<evidence type="ECO:0000259" key="4">
    <source>
        <dbReference type="SMART" id="SM00829"/>
    </source>
</evidence>
<dbReference type="STRING" id="1120975.SAMN02746064_00612"/>
<dbReference type="Pfam" id="PF08240">
    <property type="entry name" value="ADH_N"/>
    <property type="match status" value="1"/>
</dbReference>
<dbReference type="Proteomes" id="UP000184251">
    <property type="component" value="Unassembled WGS sequence"/>
</dbReference>
<dbReference type="Gene3D" id="3.40.50.720">
    <property type="entry name" value="NAD(P)-binding Rossmann-like Domain"/>
    <property type="match status" value="1"/>
</dbReference>